<accession>A0A9D1YAS7</accession>
<organism evidence="3 4">
    <name type="scientific">Candidatus Flavonifractor merdigallinarum</name>
    <dbReference type="NCBI Taxonomy" id="2838589"/>
    <lineage>
        <taxon>Bacteria</taxon>
        <taxon>Bacillati</taxon>
        <taxon>Bacillota</taxon>
        <taxon>Clostridia</taxon>
        <taxon>Eubacteriales</taxon>
        <taxon>Oscillospiraceae</taxon>
        <taxon>Flavonifractor</taxon>
    </lineage>
</organism>
<dbReference type="Pfam" id="PF13560">
    <property type="entry name" value="HTH_31"/>
    <property type="match status" value="1"/>
</dbReference>
<reference evidence="3" key="2">
    <citation type="submission" date="2021-04" db="EMBL/GenBank/DDBJ databases">
        <authorList>
            <person name="Gilroy R."/>
        </authorList>
    </citation>
    <scope>NUCLEOTIDE SEQUENCE</scope>
    <source>
        <strain evidence="3">ChiBcec16_6824</strain>
    </source>
</reference>
<evidence type="ECO:0000313" key="3">
    <source>
        <dbReference type="EMBL" id="HIY22492.1"/>
    </source>
</evidence>
<proteinExistence type="predicted"/>
<keyword evidence="1" id="KW-0238">DNA-binding</keyword>
<evidence type="ECO:0000313" key="4">
    <source>
        <dbReference type="Proteomes" id="UP000823868"/>
    </source>
</evidence>
<sequence length="76" mass="8576">MFSREEFGKRLREVRKARGETQASVGAVLGGTATLISDLEKGRRTTTLEKLTELAQYYNISTDYLLGLTDEPRPLR</sequence>
<dbReference type="EMBL" id="DXDX01000206">
    <property type="protein sequence ID" value="HIY22492.1"/>
    <property type="molecule type" value="Genomic_DNA"/>
</dbReference>
<evidence type="ECO:0000259" key="2">
    <source>
        <dbReference type="PROSITE" id="PS50943"/>
    </source>
</evidence>
<gene>
    <name evidence="3" type="ORF">H9841_11410</name>
</gene>
<dbReference type="GO" id="GO:0003677">
    <property type="term" value="F:DNA binding"/>
    <property type="evidence" value="ECO:0007669"/>
    <property type="project" value="UniProtKB-KW"/>
</dbReference>
<dbReference type="AlphaFoldDB" id="A0A9D1YAS7"/>
<dbReference type="PANTHER" id="PTHR46558">
    <property type="entry name" value="TRACRIPTIONAL REGULATORY PROTEIN-RELATED-RELATED"/>
    <property type="match status" value="1"/>
</dbReference>
<dbReference type="Gene3D" id="1.10.260.40">
    <property type="entry name" value="lambda repressor-like DNA-binding domains"/>
    <property type="match status" value="1"/>
</dbReference>
<dbReference type="SMART" id="SM00530">
    <property type="entry name" value="HTH_XRE"/>
    <property type="match status" value="1"/>
</dbReference>
<dbReference type="InterPro" id="IPR001387">
    <property type="entry name" value="Cro/C1-type_HTH"/>
</dbReference>
<name>A0A9D1YAS7_9FIRM</name>
<dbReference type="PANTHER" id="PTHR46558:SF11">
    <property type="entry name" value="HTH-TYPE TRANSCRIPTIONAL REGULATOR XRE"/>
    <property type="match status" value="1"/>
</dbReference>
<protein>
    <submittedName>
        <fullName evidence="3">Helix-turn-helix domain-containing protein</fullName>
    </submittedName>
</protein>
<dbReference type="CDD" id="cd00093">
    <property type="entry name" value="HTH_XRE"/>
    <property type="match status" value="1"/>
</dbReference>
<dbReference type="PROSITE" id="PS50943">
    <property type="entry name" value="HTH_CROC1"/>
    <property type="match status" value="1"/>
</dbReference>
<comment type="caution">
    <text evidence="3">The sequence shown here is derived from an EMBL/GenBank/DDBJ whole genome shotgun (WGS) entry which is preliminary data.</text>
</comment>
<dbReference type="Proteomes" id="UP000823868">
    <property type="component" value="Unassembled WGS sequence"/>
</dbReference>
<dbReference type="SUPFAM" id="SSF47413">
    <property type="entry name" value="lambda repressor-like DNA-binding domains"/>
    <property type="match status" value="1"/>
</dbReference>
<dbReference type="InterPro" id="IPR010982">
    <property type="entry name" value="Lambda_DNA-bd_dom_sf"/>
</dbReference>
<evidence type="ECO:0000256" key="1">
    <source>
        <dbReference type="ARBA" id="ARBA00023125"/>
    </source>
</evidence>
<feature type="domain" description="HTH cro/C1-type" evidence="2">
    <location>
        <begin position="11"/>
        <end position="65"/>
    </location>
</feature>
<reference evidence="3" key="1">
    <citation type="journal article" date="2021" name="PeerJ">
        <title>Extensive microbial diversity within the chicken gut microbiome revealed by metagenomics and culture.</title>
        <authorList>
            <person name="Gilroy R."/>
            <person name="Ravi A."/>
            <person name="Getino M."/>
            <person name="Pursley I."/>
            <person name="Horton D.L."/>
            <person name="Alikhan N.F."/>
            <person name="Baker D."/>
            <person name="Gharbi K."/>
            <person name="Hall N."/>
            <person name="Watson M."/>
            <person name="Adriaenssens E.M."/>
            <person name="Foster-Nyarko E."/>
            <person name="Jarju S."/>
            <person name="Secka A."/>
            <person name="Antonio M."/>
            <person name="Oren A."/>
            <person name="Chaudhuri R.R."/>
            <person name="La Ragione R."/>
            <person name="Hildebrand F."/>
            <person name="Pallen M.J."/>
        </authorList>
    </citation>
    <scope>NUCLEOTIDE SEQUENCE</scope>
    <source>
        <strain evidence="3">ChiBcec16_6824</strain>
    </source>
</reference>